<comment type="caution">
    <text evidence="9">The sequence shown here is derived from an EMBL/GenBank/DDBJ whole genome shotgun (WGS) entry which is preliminary data.</text>
</comment>
<dbReference type="InterPro" id="IPR000719">
    <property type="entry name" value="Prot_kinase_dom"/>
</dbReference>
<dbReference type="InterPro" id="IPR017441">
    <property type="entry name" value="Protein_kinase_ATP_BS"/>
</dbReference>
<feature type="compositionally biased region" description="Low complexity" evidence="6">
    <location>
        <begin position="368"/>
        <end position="390"/>
    </location>
</feature>
<evidence type="ECO:0000256" key="1">
    <source>
        <dbReference type="ARBA" id="ARBA00022679"/>
    </source>
</evidence>
<dbReference type="PANTHER" id="PTHR43289:SF34">
    <property type="entry name" value="SERINE_THREONINE-PROTEIN KINASE YBDM-RELATED"/>
    <property type="match status" value="1"/>
</dbReference>
<dbReference type="Gene3D" id="1.10.510.10">
    <property type="entry name" value="Transferase(Phosphotransferase) domain 1"/>
    <property type="match status" value="1"/>
</dbReference>
<keyword evidence="4 5" id="KW-0067">ATP-binding</keyword>
<dbReference type="RefSeq" id="WP_344889491.1">
    <property type="nucleotide sequence ID" value="NZ_BAABAS010000003.1"/>
</dbReference>
<evidence type="ECO:0000256" key="6">
    <source>
        <dbReference type="SAM" id="MobiDB-lite"/>
    </source>
</evidence>
<evidence type="ECO:0000259" key="8">
    <source>
        <dbReference type="PROSITE" id="PS50011"/>
    </source>
</evidence>
<evidence type="ECO:0000313" key="10">
    <source>
        <dbReference type="Proteomes" id="UP001501710"/>
    </source>
</evidence>
<sequence>MRPLEPDDPRSIETEGRRYRVLARIGSGGMGVVYLGRSAAGRAVAIKMVHPEFAADDEFRDRFAREAAVARTVGGGFTAAVIDADPRADVPWLVTEFLPSMSVRDAVASSGPLPLDAVWELAAGVAEALVSIHGAGVVHRDLNPANVLLTADGPRVIDFGIARAVEAASVSRSGARTGSAGFMSPEQAAGETLGASSDIFSFGSTLAFAATGREPFGDGSWDLKLHRVQSDAPHLDGIDGDLRELIESCVDRDPANRPTAEDLAERLAGSRAEGATLPPAIAAEIARRRTAAENPPTPRPLIEPPAPVPPPVPSPVPPPSTNPGMSGLGRRNAALIGASAVLALIAVIGVPIGIWQLVSDDSDAETGPPAAATSTASASAAATSSPSPRPTAVRATITFSLKGSGRVSSLVYTVNEKPTVVRNVKLPWTKKVPMPDWPPRTSWKLTYTCPAGGSSYTVEVDGMTIMSGQGSSGTQMRAQGAF</sequence>
<feature type="domain" description="Protein kinase" evidence="8">
    <location>
        <begin position="19"/>
        <end position="281"/>
    </location>
</feature>
<dbReference type="SUPFAM" id="SSF56112">
    <property type="entry name" value="Protein kinase-like (PK-like)"/>
    <property type="match status" value="1"/>
</dbReference>
<keyword evidence="7" id="KW-0472">Membrane</keyword>
<reference evidence="10" key="1">
    <citation type="journal article" date="2019" name="Int. J. Syst. Evol. Microbiol.">
        <title>The Global Catalogue of Microorganisms (GCM) 10K type strain sequencing project: providing services to taxonomists for standard genome sequencing and annotation.</title>
        <authorList>
            <consortium name="The Broad Institute Genomics Platform"/>
            <consortium name="The Broad Institute Genome Sequencing Center for Infectious Disease"/>
            <person name="Wu L."/>
            <person name="Ma J."/>
        </authorList>
    </citation>
    <scope>NUCLEOTIDE SEQUENCE [LARGE SCALE GENOMIC DNA]</scope>
    <source>
        <strain evidence="10">JCM 17440</strain>
    </source>
</reference>
<dbReference type="Pfam" id="PF00069">
    <property type="entry name" value="Pkinase"/>
    <property type="match status" value="1"/>
</dbReference>
<evidence type="ECO:0000256" key="3">
    <source>
        <dbReference type="ARBA" id="ARBA00022777"/>
    </source>
</evidence>
<dbReference type="PANTHER" id="PTHR43289">
    <property type="entry name" value="MITOGEN-ACTIVATED PROTEIN KINASE KINASE KINASE 20-RELATED"/>
    <property type="match status" value="1"/>
</dbReference>
<accession>A0ABP8BT24</accession>
<dbReference type="Gene3D" id="3.30.200.20">
    <property type="entry name" value="Phosphorylase Kinase, domain 1"/>
    <property type="match status" value="1"/>
</dbReference>
<keyword evidence="1" id="KW-0808">Transferase</keyword>
<dbReference type="EMBL" id="BAABAS010000003">
    <property type="protein sequence ID" value="GAA4225389.1"/>
    <property type="molecule type" value="Genomic_DNA"/>
</dbReference>
<dbReference type="InterPro" id="IPR011009">
    <property type="entry name" value="Kinase-like_dom_sf"/>
</dbReference>
<keyword evidence="3" id="KW-0418">Kinase</keyword>
<feature type="transmembrane region" description="Helical" evidence="7">
    <location>
        <begin position="333"/>
        <end position="358"/>
    </location>
</feature>
<keyword evidence="7" id="KW-0812">Transmembrane</keyword>
<protein>
    <recommendedName>
        <fullName evidence="8">Protein kinase domain-containing protein</fullName>
    </recommendedName>
</protein>
<evidence type="ECO:0000256" key="2">
    <source>
        <dbReference type="ARBA" id="ARBA00022741"/>
    </source>
</evidence>
<evidence type="ECO:0000256" key="4">
    <source>
        <dbReference type="ARBA" id="ARBA00022840"/>
    </source>
</evidence>
<proteinExistence type="predicted"/>
<dbReference type="PROSITE" id="PS00107">
    <property type="entry name" value="PROTEIN_KINASE_ATP"/>
    <property type="match status" value="1"/>
</dbReference>
<feature type="region of interest" description="Disordered" evidence="6">
    <location>
        <begin position="290"/>
        <end position="325"/>
    </location>
</feature>
<keyword evidence="2 5" id="KW-0547">Nucleotide-binding</keyword>
<evidence type="ECO:0000256" key="5">
    <source>
        <dbReference type="PROSITE-ProRule" id="PRU10141"/>
    </source>
</evidence>
<feature type="binding site" evidence="5">
    <location>
        <position position="47"/>
    </location>
    <ligand>
        <name>ATP</name>
        <dbReference type="ChEBI" id="CHEBI:30616"/>
    </ligand>
</feature>
<feature type="compositionally biased region" description="Pro residues" evidence="6">
    <location>
        <begin position="295"/>
        <end position="321"/>
    </location>
</feature>
<feature type="region of interest" description="Disordered" evidence="6">
    <location>
        <begin position="361"/>
        <end position="390"/>
    </location>
</feature>
<name>A0ABP8BT24_9ACTN</name>
<keyword evidence="7" id="KW-1133">Transmembrane helix</keyword>
<dbReference type="Proteomes" id="UP001501710">
    <property type="component" value="Unassembled WGS sequence"/>
</dbReference>
<dbReference type="PROSITE" id="PS50011">
    <property type="entry name" value="PROTEIN_KINASE_DOM"/>
    <property type="match status" value="1"/>
</dbReference>
<evidence type="ECO:0000313" key="9">
    <source>
        <dbReference type="EMBL" id="GAA4225389.1"/>
    </source>
</evidence>
<organism evidence="9 10">
    <name type="scientific">Actinomadura meridiana</name>
    <dbReference type="NCBI Taxonomy" id="559626"/>
    <lineage>
        <taxon>Bacteria</taxon>
        <taxon>Bacillati</taxon>
        <taxon>Actinomycetota</taxon>
        <taxon>Actinomycetes</taxon>
        <taxon>Streptosporangiales</taxon>
        <taxon>Thermomonosporaceae</taxon>
        <taxon>Actinomadura</taxon>
    </lineage>
</organism>
<gene>
    <name evidence="9" type="ORF">GCM10022254_07220</name>
</gene>
<keyword evidence="10" id="KW-1185">Reference proteome</keyword>
<dbReference type="CDD" id="cd14014">
    <property type="entry name" value="STKc_PknB_like"/>
    <property type="match status" value="1"/>
</dbReference>
<evidence type="ECO:0000256" key="7">
    <source>
        <dbReference type="SAM" id="Phobius"/>
    </source>
</evidence>